<name>A0A069E2Y8_9PROT</name>
<reference evidence="2 3" key="1">
    <citation type="journal article" date="2014" name="Antonie Van Leeuwenhoek">
        <title>Hyphomonas beringensis sp. nov. and Hyphomonas chukchiensis sp. nov., isolated from surface seawater of the Bering Sea and Chukchi Sea.</title>
        <authorList>
            <person name="Li C."/>
            <person name="Lai Q."/>
            <person name="Li G."/>
            <person name="Dong C."/>
            <person name="Wang J."/>
            <person name="Liao Y."/>
            <person name="Shao Z."/>
        </authorList>
    </citation>
    <scope>NUCLEOTIDE SEQUENCE [LARGE SCALE GENOMIC DNA]</scope>
    <source>
        <strain evidence="2 3">MHS-3</strain>
    </source>
</reference>
<dbReference type="Pfam" id="PF05656">
    <property type="entry name" value="DUF805"/>
    <property type="match status" value="1"/>
</dbReference>
<dbReference type="InterPro" id="IPR008523">
    <property type="entry name" value="DUF805"/>
</dbReference>
<keyword evidence="1" id="KW-0812">Transmembrane</keyword>
<dbReference type="STRING" id="1280949.HAD_01145"/>
<dbReference type="GO" id="GO:0005886">
    <property type="term" value="C:plasma membrane"/>
    <property type="evidence" value="ECO:0007669"/>
    <property type="project" value="TreeGrafter"/>
</dbReference>
<keyword evidence="3" id="KW-1185">Reference proteome</keyword>
<evidence type="ECO:0000313" key="2">
    <source>
        <dbReference type="EMBL" id="KCZ84242.1"/>
    </source>
</evidence>
<dbReference type="Proteomes" id="UP000027446">
    <property type="component" value="Unassembled WGS sequence"/>
</dbReference>
<organism evidence="2 3">
    <name type="scientific">Hyphomonas adhaerens MHS-3</name>
    <dbReference type="NCBI Taxonomy" id="1280949"/>
    <lineage>
        <taxon>Bacteria</taxon>
        <taxon>Pseudomonadati</taxon>
        <taxon>Pseudomonadota</taxon>
        <taxon>Alphaproteobacteria</taxon>
        <taxon>Hyphomonadales</taxon>
        <taxon>Hyphomonadaceae</taxon>
        <taxon>Hyphomonas</taxon>
    </lineage>
</organism>
<keyword evidence="1" id="KW-0472">Membrane</keyword>
<feature type="transmembrane region" description="Helical" evidence="1">
    <location>
        <begin position="20"/>
        <end position="53"/>
    </location>
</feature>
<feature type="transmembrane region" description="Helical" evidence="1">
    <location>
        <begin position="135"/>
        <end position="156"/>
    </location>
</feature>
<feature type="transmembrane region" description="Helical" evidence="1">
    <location>
        <begin position="68"/>
        <end position="94"/>
    </location>
</feature>
<sequence length="177" mass="19129">MELLFSPNGRIDQPTYWRAVLTLFGISAVLTVVSAYVSPFLGFVSIIFIWPWIAVHAKRFHDAGKTGWLTLAMIVLAIVVSAISGMVLPALFGVDVGAMQREMEENMQDYLSSNDPGAAMAYVMEESKRMSQAQLLPSILSTAIVTGVVGFVMSLFKTDPNDNQYGPGPGSAGTTFS</sequence>
<dbReference type="eggNOG" id="COG3152">
    <property type="taxonomic scope" value="Bacteria"/>
</dbReference>
<dbReference type="RefSeq" id="WP_035568826.1">
    <property type="nucleotide sequence ID" value="NZ_ARYH01000001.1"/>
</dbReference>
<dbReference type="EMBL" id="ARYH01000001">
    <property type="protein sequence ID" value="KCZ84242.1"/>
    <property type="molecule type" value="Genomic_DNA"/>
</dbReference>
<proteinExistence type="predicted"/>
<dbReference type="OrthoDB" id="9812349at2"/>
<evidence type="ECO:0000256" key="1">
    <source>
        <dbReference type="SAM" id="Phobius"/>
    </source>
</evidence>
<dbReference type="AlphaFoldDB" id="A0A069E2Y8"/>
<accession>A0A069E2Y8</accession>
<keyword evidence="1" id="KW-1133">Transmembrane helix</keyword>
<dbReference type="PATRIC" id="fig|1280949.3.peg.233"/>
<comment type="caution">
    <text evidence="2">The sequence shown here is derived from an EMBL/GenBank/DDBJ whole genome shotgun (WGS) entry which is preliminary data.</text>
</comment>
<gene>
    <name evidence="2" type="ORF">HAD_01145</name>
</gene>
<dbReference type="PANTHER" id="PTHR34980">
    <property type="entry name" value="INNER MEMBRANE PROTEIN-RELATED-RELATED"/>
    <property type="match status" value="1"/>
</dbReference>
<evidence type="ECO:0000313" key="3">
    <source>
        <dbReference type="Proteomes" id="UP000027446"/>
    </source>
</evidence>
<evidence type="ECO:0008006" key="4">
    <source>
        <dbReference type="Google" id="ProtNLM"/>
    </source>
</evidence>
<protein>
    <recommendedName>
        <fullName evidence="4">DUF805 domain-containing protein</fullName>
    </recommendedName>
</protein>